<dbReference type="EMBL" id="VFML01000001">
    <property type="protein sequence ID" value="TQJ02974.1"/>
    <property type="molecule type" value="Genomic_DNA"/>
</dbReference>
<keyword evidence="2" id="KW-1133">Transmembrane helix</keyword>
<feature type="compositionally biased region" description="Gly residues" evidence="1">
    <location>
        <begin position="159"/>
        <end position="179"/>
    </location>
</feature>
<reference evidence="3 4" key="1">
    <citation type="submission" date="2019-06" db="EMBL/GenBank/DDBJ databases">
        <title>Sequencing the genomes of 1000 actinobacteria strains.</title>
        <authorList>
            <person name="Klenk H.-P."/>
        </authorList>
    </citation>
    <scope>NUCLEOTIDE SEQUENCE [LARGE SCALE GENOMIC DNA]</scope>
    <source>
        <strain evidence="3 4">DSM 45679</strain>
    </source>
</reference>
<gene>
    <name evidence="3" type="ORF">FB471_2724</name>
</gene>
<keyword evidence="4" id="KW-1185">Reference proteome</keyword>
<sequence>MTKEKGSSEESEESKGPGVKPLQVLAAGLAAVTAAFLGSSLGVYGTVLGAGVISVATTIGSELYLRSLHRTKEAARRSRVLAGGRSRQEKAVSAEGAPEGDDRTVPLPRPGQEEPGVEEGARTRLGRLRWPLIIATSVLAFVLGMLVLTGFELTTGKPVSGGEGSTIGRIVGGGGGQPAGGDQRGESPGGTDSGTAPPSGTGERPRPEDGEEGEHNTPDPTETPESTPSTPESSSPPTSSRSAEPGSGDGGDGGGGNGRSDEGSSGTGS</sequence>
<evidence type="ECO:0000313" key="4">
    <source>
        <dbReference type="Proteomes" id="UP000320876"/>
    </source>
</evidence>
<feature type="compositionally biased region" description="Basic and acidic residues" evidence="1">
    <location>
        <begin position="203"/>
        <end position="217"/>
    </location>
</feature>
<feature type="region of interest" description="Disordered" evidence="1">
    <location>
        <begin position="154"/>
        <end position="269"/>
    </location>
</feature>
<keyword evidence="2" id="KW-0472">Membrane</keyword>
<organism evidence="3 4">
    <name type="scientific">Amycolatopsis cihanbeyliensis</name>
    <dbReference type="NCBI Taxonomy" id="1128664"/>
    <lineage>
        <taxon>Bacteria</taxon>
        <taxon>Bacillati</taxon>
        <taxon>Actinomycetota</taxon>
        <taxon>Actinomycetes</taxon>
        <taxon>Pseudonocardiales</taxon>
        <taxon>Pseudonocardiaceae</taxon>
        <taxon>Amycolatopsis</taxon>
    </lineage>
</organism>
<feature type="compositionally biased region" description="Low complexity" evidence="1">
    <location>
        <begin position="218"/>
        <end position="246"/>
    </location>
</feature>
<name>A0A542DIZ3_AMYCI</name>
<accession>A0A542DIZ3</accession>
<feature type="transmembrane region" description="Helical" evidence="2">
    <location>
        <begin position="43"/>
        <end position="65"/>
    </location>
</feature>
<feature type="compositionally biased region" description="Gly residues" evidence="1">
    <location>
        <begin position="247"/>
        <end position="258"/>
    </location>
</feature>
<keyword evidence="2" id="KW-0812">Transmembrane</keyword>
<dbReference type="Proteomes" id="UP000320876">
    <property type="component" value="Unassembled WGS sequence"/>
</dbReference>
<feature type="region of interest" description="Disordered" evidence="1">
    <location>
        <begin position="76"/>
        <end position="120"/>
    </location>
</feature>
<evidence type="ECO:0000313" key="3">
    <source>
        <dbReference type="EMBL" id="TQJ02974.1"/>
    </source>
</evidence>
<feature type="transmembrane region" description="Helical" evidence="2">
    <location>
        <begin position="132"/>
        <end position="151"/>
    </location>
</feature>
<evidence type="ECO:0000256" key="2">
    <source>
        <dbReference type="SAM" id="Phobius"/>
    </source>
</evidence>
<protein>
    <submittedName>
        <fullName evidence="3">Uncharacterized protein</fullName>
    </submittedName>
</protein>
<feature type="transmembrane region" description="Helical" evidence="2">
    <location>
        <begin position="21"/>
        <end position="37"/>
    </location>
</feature>
<evidence type="ECO:0000256" key="1">
    <source>
        <dbReference type="SAM" id="MobiDB-lite"/>
    </source>
</evidence>
<proteinExistence type="predicted"/>
<dbReference type="AlphaFoldDB" id="A0A542DIZ3"/>
<comment type="caution">
    <text evidence="3">The sequence shown here is derived from an EMBL/GenBank/DDBJ whole genome shotgun (WGS) entry which is preliminary data.</text>
</comment>